<dbReference type="EMBL" id="CP001313">
    <property type="protein sequence ID" value="ADE87275.1"/>
    <property type="molecule type" value="Genomic_DNA"/>
</dbReference>
<gene>
    <name evidence="1" type="ordered locus">RCAP_rcp00017</name>
</gene>
<dbReference type="OrthoDB" id="2067488at2"/>
<dbReference type="HOGENOM" id="CLU_1239342_0_0_5"/>
<dbReference type="GeneID" id="31492333"/>
<keyword evidence="2" id="KW-1185">Reference proteome</keyword>
<accession>D5AVE0</accession>
<sequence length="223" mass="24271">MSRASRIVEGDPAAQLALGDFVQQAYNAFAESRLRRQHGTIAQGWVKVFPELTGGERRLGELPGFTPERIDQWLETYPAETLGLPNHTGSLPVEDPDGNIISTPIPDEAGPNIVEARRDEAFTTPGGNTIDDHGGKGDGLEYVTGKGHTAGQIDEIIANPRPDLSGIVAGRGRYKGQEMTLLTGQDGYWVLLSPEGRVVAVSNRNRPLWETENEPDPIIRPLE</sequence>
<protein>
    <submittedName>
        <fullName evidence="1">Uncharacterized protein</fullName>
    </submittedName>
</protein>
<reference key="1">
    <citation type="submission" date="2008-12" db="EMBL/GenBank/DDBJ databases">
        <title>Complete genome sequence of Rhodobacter capsulatus SB1003.</title>
        <authorList>
            <person name="Strnad H."/>
            <person name="Lapidus A."/>
            <person name="Vlcek C."/>
            <person name="Ulbrich P."/>
            <person name="Paces J."/>
            <person name="Maltsev N."/>
            <person name="Kumar V."/>
            <person name="Kogan Y."/>
            <person name="Milgram A."/>
            <person name="Rebrekov D."/>
            <person name="Mazur M."/>
            <person name="Cox R."/>
            <person name="Kyrpides N."/>
            <person name="Kolar M."/>
            <person name="Sachova J."/>
            <person name="Ridl J."/>
            <person name="Ivanova N."/>
            <person name="Kapatral V."/>
            <person name="Los T."/>
            <person name="Lykidis A."/>
            <person name="Mikhailova N."/>
            <person name="Reznik G."/>
            <person name="Vasieva O."/>
            <person name="Fonstein M."/>
            <person name="Paces V."/>
            <person name="Haselkorn R."/>
        </authorList>
    </citation>
    <scope>NUCLEOTIDE SEQUENCE</scope>
    <source>
        <strain>SB1003</strain>
    </source>
</reference>
<proteinExistence type="predicted"/>
<evidence type="ECO:0000313" key="2">
    <source>
        <dbReference type="Proteomes" id="UP000002361"/>
    </source>
</evidence>
<reference evidence="1 2" key="2">
    <citation type="journal article" date="2010" name="J. Bacteriol.">
        <title>Complete genome sequence of the photosynthetic purple nonsulfur bacterium Rhodobacter capsulatus SB 1003.</title>
        <authorList>
            <person name="Strnad H."/>
            <person name="Lapidus A."/>
            <person name="Paces J."/>
            <person name="Ulbrich P."/>
            <person name="Vlcek C."/>
            <person name="Paces V."/>
            <person name="Haselkorn R."/>
        </authorList>
    </citation>
    <scope>NUCLEOTIDE SEQUENCE [LARGE SCALE GENOMIC DNA]</scope>
    <source>
        <strain evidence="2">ATCC BAA-309 / NBRC 16581 / SB1003</strain>
        <plasmid evidence="1">pRCB133</plasmid>
    </source>
</reference>
<evidence type="ECO:0000313" key="1">
    <source>
        <dbReference type="EMBL" id="ADE87275.1"/>
    </source>
</evidence>
<dbReference type="Proteomes" id="UP000002361">
    <property type="component" value="Plasmid pRCB133"/>
</dbReference>
<organism evidence="1 2">
    <name type="scientific">Rhodobacter capsulatus (strain ATCC BAA-309 / NBRC 16581 / SB1003)</name>
    <dbReference type="NCBI Taxonomy" id="272942"/>
    <lineage>
        <taxon>Bacteria</taxon>
        <taxon>Pseudomonadati</taxon>
        <taxon>Pseudomonadota</taxon>
        <taxon>Alphaproteobacteria</taxon>
        <taxon>Rhodobacterales</taxon>
        <taxon>Rhodobacter group</taxon>
        <taxon>Rhodobacter</taxon>
    </lineage>
</organism>
<name>D5AVE0_RHOCB</name>
<dbReference type="RefSeq" id="WP_013069247.1">
    <property type="nucleotide sequence ID" value="NC_014035.1"/>
</dbReference>
<dbReference type="KEGG" id="rcp:RCAP_rcp00017"/>
<dbReference type="AlphaFoldDB" id="D5AVE0"/>
<geneLocation type="plasmid" evidence="1 2">
    <name>pRCB133</name>
</geneLocation>
<keyword evidence="1" id="KW-0614">Plasmid</keyword>